<dbReference type="KEGG" id="ttt:THITE_2123828"/>
<feature type="domain" description="Choline/carnitine acyltransferase" evidence="9">
    <location>
        <begin position="681"/>
        <end position="760"/>
    </location>
</feature>
<comment type="similarity">
    <text evidence="1">Belongs to the carnitine/choline acetyltransferase family.</text>
</comment>
<dbReference type="RefSeq" id="XP_003657793.1">
    <property type="nucleotide sequence ID" value="XM_003657745.1"/>
</dbReference>
<evidence type="ECO:0000313" key="10">
    <source>
        <dbReference type="EMBL" id="AEO71457.1"/>
    </source>
</evidence>
<feature type="region of interest" description="Disordered" evidence="8">
    <location>
        <begin position="885"/>
        <end position="905"/>
    </location>
</feature>
<dbReference type="InterPro" id="IPR039551">
    <property type="entry name" value="Cho/carn_acyl_trans"/>
</dbReference>
<dbReference type="InterPro" id="IPR042231">
    <property type="entry name" value="Cho/carn_acyl_trans_2"/>
</dbReference>
<gene>
    <name evidence="10" type="ORF">THITE_2123828</name>
</gene>
<dbReference type="PANTHER" id="PTHR22589:SF29">
    <property type="entry name" value="MITOCHONDRIAL CARNITINE O-ACETYLTRANSFERASE-RELATED"/>
    <property type="match status" value="1"/>
</dbReference>
<dbReference type="AlphaFoldDB" id="G2RHZ5"/>
<accession>G2RHZ5</accession>
<dbReference type="FunFam" id="1.10.275.20:FF:000003">
    <property type="entry name" value="Carnitine acetyl transferase"/>
    <property type="match status" value="1"/>
</dbReference>
<dbReference type="GO" id="GO:0005739">
    <property type="term" value="C:mitochondrion"/>
    <property type="evidence" value="ECO:0007669"/>
    <property type="project" value="TreeGrafter"/>
</dbReference>
<sequence length="917" mass="100305">MPTQVRIFTSPRSLGETLAIPIQLSPAVPRSVPEVPEIPKSTVDLAFRARQHAAMSGPADQDDQPKGGVTYAHQDKLPKLPIPDLELTCQRYLKALKPLQSPREHAETTRAVREFLRNEGPELNEKLKKYAEARTSYIEQFWYDSYLNFDNPVVLNLNPFFLLEDDPTPARNNQVTRAASLVVSALEFVRAVRKEELPPDTVKGTPLCMYQYSRLFGTARVPTHAGCQIEQDPESKHIIVMCHGQFYWFDVLDDNSDLIMTERDIAVNLQTIIDDAAQTPIQEAAKGALGVLSTENRKVWSGLRDVLTREPGSNNADCLSIVDTALFVVCLDYTEPATAAALCQNMLCGTSEIEKGVQIGTCTNRWYDKLQIIVCKNGSAGINFEHTGVDGHTVLRFASDVYTDTILRFARTINGKAPTLWASTSPDPSKRDPESFGDVNTTPHKLEWDMTPELRIAVRFAETRLADLIEQNEFECLDFNAYGKNFITSMGFSPDAFMQMAFQAAYYGLYGRVECTYEPAMTKMYLHGRTEAIRTVSEESVNFVQTFWADNPAEQKVEALRKACERHVATTKDCARAEGCDRHLYALFCLWQRIVDEDASSHIGSDSRSSNGYSSPVDNLSDRSPSPVGSPPREPAYLLDGSNTTTTTTATATATAISSTAASPTRSRGDSLNSRASRENQNHHHAQPPLPSIFADPGWDKLNTTILSTSNCGNPSLRQFGFGPVSGDGFGIGYIIKDEGISICVSSRHRQTRRFVDTLDSYLLEIRRILRITARAGAVVSRQSRAREIDGLVGRASGKGAVGVGSGAGAGGGAGGGGGGAAPRGKMRGRLITGSEGARKDRGFGGGPGSTSPTEESLLLSEDDELGGYGFFDAGMLLQALKARGESLDSGEPKPSERAAVQARRREVGKKLRLIDY</sequence>
<dbReference type="Gene3D" id="3.30.559.10">
    <property type="entry name" value="Chloramphenicol acetyltransferase-like domain"/>
    <property type="match status" value="2"/>
</dbReference>
<feature type="compositionally biased region" description="Low complexity" evidence="8">
    <location>
        <begin position="644"/>
        <end position="665"/>
    </location>
</feature>
<keyword evidence="2" id="KW-0813">Transport</keyword>
<feature type="region of interest" description="Disordered" evidence="8">
    <location>
        <begin position="601"/>
        <end position="694"/>
    </location>
</feature>
<evidence type="ECO:0000256" key="7">
    <source>
        <dbReference type="PIRSR" id="PIRSR600542-1"/>
    </source>
</evidence>
<protein>
    <recommendedName>
        <fullName evidence="9">Choline/carnitine acyltransferase domain-containing protein</fullName>
    </recommendedName>
</protein>
<dbReference type="InterPro" id="IPR023213">
    <property type="entry name" value="CAT-like_dom_sf"/>
</dbReference>
<evidence type="ECO:0000256" key="6">
    <source>
        <dbReference type="ARBA" id="ARBA00023315"/>
    </source>
</evidence>
<evidence type="ECO:0000259" key="9">
    <source>
        <dbReference type="Pfam" id="PF00755"/>
    </source>
</evidence>
<evidence type="ECO:0000256" key="1">
    <source>
        <dbReference type="ARBA" id="ARBA00005232"/>
    </source>
</evidence>
<evidence type="ECO:0000256" key="2">
    <source>
        <dbReference type="ARBA" id="ARBA00022448"/>
    </source>
</evidence>
<proteinExistence type="inferred from homology"/>
<dbReference type="FunFam" id="3.30.559.10:FF:000019">
    <property type="entry name" value="Carnitine acetyl transferase"/>
    <property type="match status" value="1"/>
</dbReference>
<keyword evidence="5" id="KW-0443">Lipid metabolism</keyword>
<dbReference type="eggNOG" id="KOG3719">
    <property type="taxonomic scope" value="Eukaryota"/>
</dbReference>
<dbReference type="FunFam" id="3.30.559.10:FF:000025">
    <property type="entry name" value="Carnitine acetyl transferase"/>
    <property type="match status" value="1"/>
</dbReference>
<feature type="compositionally biased region" description="Basic and acidic residues" evidence="8">
    <location>
        <begin position="885"/>
        <end position="897"/>
    </location>
</feature>
<keyword evidence="3" id="KW-0808">Transferase</keyword>
<feature type="domain" description="Choline/carnitine acyltransferase" evidence="9">
    <location>
        <begin position="80"/>
        <end position="593"/>
    </location>
</feature>
<keyword evidence="4" id="KW-0276">Fatty acid metabolism</keyword>
<evidence type="ECO:0000256" key="4">
    <source>
        <dbReference type="ARBA" id="ARBA00022832"/>
    </source>
</evidence>
<feature type="compositionally biased region" description="Gly residues" evidence="8">
    <location>
        <begin position="807"/>
        <end position="822"/>
    </location>
</feature>
<organism evidence="10 11">
    <name type="scientific">Thermothielavioides terrestris (strain ATCC 38088 / NRRL 8126)</name>
    <name type="common">Thielavia terrestris</name>
    <dbReference type="NCBI Taxonomy" id="578455"/>
    <lineage>
        <taxon>Eukaryota</taxon>
        <taxon>Fungi</taxon>
        <taxon>Dikarya</taxon>
        <taxon>Ascomycota</taxon>
        <taxon>Pezizomycotina</taxon>
        <taxon>Sordariomycetes</taxon>
        <taxon>Sordariomycetidae</taxon>
        <taxon>Sordariales</taxon>
        <taxon>Chaetomiaceae</taxon>
        <taxon>Thermothielavioides</taxon>
        <taxon>Thermothielavioides terrestris</taxon>
    </lineage>
</organism>
<dbReference type="HOGENOM" id="CLU_013513_4_0_1"/>
<dbReference type="SUPFAM" id="SSF52777">
    <property type="entry name" value="CoA-dependent acyltransferases"/>
    <property type="match status" value="2"/>
</dbReference>
<evidence type="ECO:0000256" key="8">
    <source>
        <dbReference type="SAM" id="MobiDB-lite"/>
    </source>
</evidence>
<dbReference type="InterPro" id="IPR000542">
    <property type="entry name" value="Carn_acyl_trans"/>
</dbReference>
<dbReference type="EMBL" id="CP003014">
    <property type="protein sequence ID" value="AEO71457.1"/>
    <property type="molecule type" value="Genomic_DNA"/>
</dbReference>
<dbReference type="OrthoDB" id="240216at2759"/>
<name>G2RHZ5_THETT</name>
<dbReference type="InterPro" id="IPR042572">
    <property type="entry name" value="Carn_acyl_trans_N"/>
</dbReference>
<dbReference type="PROSITE" id="PS00440">
    <property type="entry name" value="ACYLTRANSF_C_2"/>
    <property type="match status" value="1"/>
</dbReference>
<dbReference type="FunFam" id="3.30.559.70:FF:000003">
    <property type="entry name" value="Carnitine acetyl transferase FacC"/>
    <property type="match status" value="1"/>
</dbReference>
<dbReference type="Gene3D" id="1.10.275.20">
    <property type="entry name" value="Choline/Carnitine o-acyltransferase"/>
    <property type="match status" value="1"/>
</dbReference>
<dbReference type="Proteomes" id="UP000008181">
    <property type="component" value="Chromosome 6"/>
</dbReference>
<feature type="compositionally biased region" description="Low complexity" evidence="8">
    <location>
        <begin position="606"/>
        <end position="615"/>
    </location>
</feature>
<keyword evidence="11" id="KW-1185">Reference proteome</keyword>
<evidence type="ECO:0000313" key="11">
    <source>
        <dbReference type="Proteomes" id="UP000008181"/>
    </source>
</evidence>
<reference evidence="10 11" key="1">
    <citation type="journal article" date="2011" name="Nat. Biotechnol.">
        <title>Comparative genomic analysis of the thermophilic biomass-degrading fungi Myceliophthora thermophila and Thielavia terrestris.</title>
        <authorList>
            <person name="Berka R.M."/>
            <person name="Grigoriev I.V."/>
            <person name="Otillar R."/>
            <person name="Salamov A."/>
            <person name="Grimwood J."/>
            <person name="Reid I."/>
            <person name="Ishmael N."/>
            <person name="John T."/>
            <person name="Darmond C."/>
            <person name="Moisan M.-C."/>
            <person name="Henrissat B."/>
            <person name="Coutinho P.M."/>
            <person name="Lombard V."/>
            <person name="Natvig D.O."/>
            <person name="Lindquist E."/>
            <person name="Schmutz J."/>
            <person name="Lucas S."/>
            <person name="Harris P."/>
            <person name="Powlowski J."/>
            <person name="Bellemare A."/>
            <person name="Taylor D."/>
            <person name="Butler G."/>
            <person name="de Vries R.P."/>
            <person name="Allijn I.E."/>
            <person name="van den Brink J."/>
            <person name="Ushinsky S."/>
            <person name="Storms R."/>
            <person name="Powell A.J."/>
            <person name="Paulsen I.T."/>
            <person name="Elbourne L.D.H."/>
            <person name="Baker S.E."/>
            <person name="Magnuson J."/>
            <person name="LaBoissiere S."/>
            <person name="Clutterbuck A.J."/>
            <person name="Martinez D."/>
            <person name="Wogulis M."/>
            <person name="de Leon A.L."/>
            <person name="Rey M.W."/>
            <person name="Tsang A."/>
        </authorList>
    </citation>
    <scope>NUCLEOTIDE SEQUENCE [LARGE SCALE GENOMIC DNA]</scope>
    <source>
        <strain evidence="11">ATCC 38088 / NRRL 8126</strain>
    </source>
</reference>
<evidence type="ECO:0000256" key="3">
    <source>
        <dbReference type="ARBA" id="ARBA00022679"/>
    </source>
</evidence>
<dbReference type="GeneID" id="11523024"/>
<feature type="region of interest" description="Disordered" evidence="8">
    <location>
        <begin position="421"/>
        <end position="442"/>
    </location>
</feature>
<evidence type="ECO:0000256" key="5">
    <source>
        <dbReference type="ARBA" id="ARBA00023098"/>
    </source>
</evidence>
<dbReference type="GO" id="GO:0004092">
    <property type="term" value="F:carnitine O-acetyltransferase activity"/>
    <property type="evidence" value="ECO:0007669"/>
    <property type="project" value="TreeGrafter"/>
</dbReference>
<dbReference type="Gene3D" id="3.30.559.70">
    <property type="entry name" value="Choline/Carnitine o-acyltransferase, domain 2"/>
    <property type="match status" value="1"/>
</dbReference>
<feature type="active site" description="Proton acceptor" evidence="7">
    <location>
        <position position="386"/>
    </location>
</feature>
<dbReference type="GO" id="GO:0006631">
    <property type="term" value="P:fatty acid metabolic process"/>
    <property type="evidence" value="ECO:0007669"/>
    <property type="project" value="UniProtKB-KW"/>
</dbReference>
<dbReference type="STRING" id="578455.G2RHZ5"/>
<keyword evidence="6" id="KW-0012">Acyltransferase</keyword>
<dbReference type="PANTHER" id="PTHR22589">
    <property type="entry name" value="CARNITINE O-ACYLTRANSFERASE"/>
    <property type="match status" value="1"/>
</dbReference>
<feature type="region of interest" description="Disordered" evidence="8">
    <location>
        <begin position="807"/>
        <end position="856"/>
    </location>
</feature>
<dbReference type="Pfam" id="PF00755">
    <property type="entry name" value="Carn_acyltransf"/>
    <property type="match status" value="2"/>
</dbReference>
<feature type="region of interest" description="Disordered" evidence="8">
    <location>
        <begin position="52"/>
        <end position="72"/>
    </location>
</feature>
<dbReference type="GO" id="GO:0009437">
    <property type="term" value="P:carnitine metabolic process"/>
    <property type="evidence" value="ECO:0007669"/>
    <property type="project" value="TreeGrafter"/>
</dbReference>